<proteinExistence type="predicted"/>
<evidence type="ECO:0000313" key="2">
    <source>
        <dbReference type="Proteomes" id="UP000183940"/>
    </source>
</evidence>
<keyword evidence="2" id="KW-1185">Reference proteome</keyword>
<dbReference type="EMBL" id="MLAW01000017">
    <property type="protein sequence ID" value="OJJ25431.1"/>
    <property type="molecule type" value="Genomic_DNA"/>
</dbReference>
<protein>
    <recommendedName>
        <fullName evidence="3">DGQHR domain-containing protein</fullName>
    </recommendedName>
</protein>
<organism evidence="1 2">
    <name type="scientific">Roseofilum reptotaenium AO1-A</name>
    <dbReference type="NCBI Taxonomy" id="1925591"/>
    <lineage>
        <taxon>Bacteria</taxon>
        <taxon>Bacillati</taxon>
        <taxon>Cyanobacteriota</taxon>
        <taxon>Cyanophyceae</taxon>
        <taxon>Desertifilales</taxon>
        <taxon>Desertifilaceae</taxon>
        <taxon>Roseofilum</taxon>
    </lineage>
</organism>
<dbReference type="AlphaFoldDB" id="A0A1L9QRZ1"/>
<dbReference type="NCBIfam" id="TIGR03187">
    <property type="entry name" value="DGQHR"/>
    <property type="match status" value="2"/>
</dbReference>
<dbReference type="InterPro" id="IPR017601">
    <property type="entry name" value="DGQHR-contain_dom"/>
</dbReference>
<evidence type="ECO:0008006" key="3">
    <source>
        <dbReference type="Google" id="ProtNLM"/>
    </source>
</evidence>
<accession>A0A1L9QRZ1</accession>
<gene>
    <name evidence="1" type="ORF">BI308_11605</name>
</gene>
<dbReference type="STRING" id="1925591.BI308_11605"/>
<dbReference type="Pfam" id="PF14072">
    <property type="entry name" value="DndB"/>
    <property type="match status" value="1"/>
</dbReference>
<comment type="caution">
    <text evidence="1">The sequence shown here is derived from an EMBL/GenBank/DDBJ whole genome shotgun (WGS) entry which is preliminary data.</text>
</comment>
<dbReference type="InterPro" id="IPR017642">
    <property type="entry name" value="DNA_S_mod_DndB"/>
</dbReference>
<dbReference type="CDD" id="cd16414">
    <property type="entry name" value="dndB_like"/>
    <property type="match status" value="1"/>
</dbReference>
<dbReference type="Proteomes" id="UP000183940">
    <property type="component" value="Unassembled WGS sequence"/>
</dbReference>
<evidence type="ECO:0000313" key="1">
    <source>
        <dbReference type="EMBL" id="OJJ25431.1"/>
    </source>
</evidence>
<name>A0A1L9QRZ1_9CYAN</name>
<reference evidence="1" key="1">
    <citation type="submission" date="2016-10" db="EMBL/GenBank/DDBJ databases">
        <title>CRISPR-Cas defence system in Roseofilum reptotaenium: evidence of a bacteriophage-cyanobacterium arms race in the coral black band disease.</title>
        <authorList>
            <person name="Buerger P."/>
            <person name="Wood-Charlson E.M."/>
            <person name="Weynberg K.D."/>
            <person name="Willis B."/>
            <person name="Van Oppen M.J."/>
        </authorList>
    </citation>
    <scope>NUCLEOTIDE SEQUENCE [LARGE SCALE GENOMIC DNA]</scope>
    <source>
        <strain evidence="1">AO1-A</strain>
    </source>
</reference>
<sequence>MTIFDELDRHPHQLFVQKTQMGESQAYLASVTLEWVSNRVRFAYQLPLFQQKFDPQTHNPIRDAETIEQLQQRPLDWSRQAPLAQYLAVRPNHKFPPLLAVIDAPWVEEPYAPEWDGDLATESAAQFTPLNREQTLGLLNLDPSFSLFALDGQHRLMGIQGLMELIRSGSLPKYKKNKKPTGSSITAEDLYQHYPITPSQLQSLGQETIGLEIIPAVLPGETRDQARSRIRSIFVHVNLMAVRLSAGQLALLNEDDGFSIVARRIAVKHSLLKADGDRHPRVNFDSATVSTKSTVLTTLPALKDMAQAYLQHPYPHWNPTEKGLIPLRPEDEELEEAMATFSTLFDHLATLPSYQALEMGTLSTDLRRFSFESHDGAGHMLFRPVGQIALVRAIGILVYQHHLSLTRIFSQLCTYDTQGGFSHMDHPESLWYGILFNPTKKRIQVSGREIATRLLIHLIADTPDSLERAQLRQELANSRMFQDKALNFEGKFVHPRHLTLPEPLG</sequence>